<dbReference type="Proteomes" id="UP000013006">
    <property type="component" value="Chromosome"/>
</dbReference>
<evidence type="ECO:0000313" key="1">
    <source>
        <dbReference type="EMBL" id="AGJ62498.1"/>
    </source>
</evidence>
<sequence length="61" mass="7412">MPIFLKSIYIYGQDSMLLSKLFSYYLNRNVRNYLDFSILENHTILFIFKNTRYLLVILKGR</sequence>
<dbReference type="KEGG" id="sic:SiL_1048"/>
<name>M9U8S5_SACIS</name>
<organism>
    <name type="scientific">Saccharolobus islandicus LAL14/1</name>
    <dbReference type="NCBI Taxonomy" id="1241935"/>
    <lineage>
        <taxon>Archaea</taxon>
        <taxon>Thermoproteota</taxon>
        <taxon>Thermoprotei</taxon>
        <taxon>Sulfolobales</taxon>
        <taxon>Sulfolobaceae</taxon>
        <taxon>Saccharolobus</taxon>
    </lineage>
</organism>
<accession>M9U8S5</accession>
<gene>
    <name evidence="1" type="ORF">SiL_1048</name>
</gene>
<evidence type="ECO:0000313" key="2">
    <source>
        <dbReference type="Proteomes" id="UP000013006"/>
    </source>
</evidence>
<dbReference type="EMBL" id="CP003928">
    <property type="protein sequence ID" value="AGJ62498.1"/>
    <property type="molecule type" value="Genomic_DNA"/>
</dbReference>
<proteinExistence type="predicted"/>
<dbReference type="HOGENOM" id="CLU_2911709_0_0_2"/>
<dbReference type="AlphaFoldDB" id="M9U8S5"/>
<reference evidence="1 2" key="1">
    <citation type="journal article" date="2013" name="Open Biol.">
        <title>Genomics and genetics of Sulfolobus islandicus LAL14/1, a model hyperthermophilic archaeon.</title>
        <authorList>
            <person name="Jaubert C."/>
            <person name="Danioux C."/>
            <person name="Oberto J."/>
            <person name="Cortez D."/>
            <person name="Bize A."/>
            <person name="Krupovic M."/>
            <person name="She Q."/>
            <person name="Forterre P."/>
            <person name="Prangishvili D."/>
            <person name="Sezonov G."/>
        </authorList>
    </citation>
    <scope>NUCLEOTIDE SEQUENCE [LARGE SCALE GENOMIC DNA]</scope>
    <source>
        <strain evidence="1">LAL14/1</strain>
    </source>
</reference>
<protein>
    <submittedName>
        <fullName evidence="1">Uncharacterized protein</fullName>
    </submittedName>
</protein>